<comment type="caution">
    <text evidence="2">The sequence shown here is derived from an EMBL/GenBank/DDBJ whole genome shotgun (WGS) entry which is preliminary data.</text>
</comment>
<evidence type="ECO:0000313" key="3">
    <source>
        <dbReference type="Proteomes" id="UP001298424"/>
    </source>
</evidence>
<protein>
    <submittedName>
        <fullName evidence="2">Uncharacterized protein</fullName>
    </submittedName>
</protein>
<reference evidence="2 3" key="1">
    <citation type="submission" date="2022-02" db="EMBL/GenBank/DDBJ databases">
        <title>Genome sequence data of Kingella unionensis sp. nov. strain CICC 24913 (CCUG 75125).</title>
        <authorList>
            <person name="Xiao M."/>
        </authorList>
    </citation>
    <scope>NUCLEOTIDE SEQUENCE [LARGE SCALE GENOMIC DNA]</scope>
    <source>
        <strain evidence="2 3">CICC 24913</strain>
    </source>
</reference>
<keyword evidence="1" id="KW-0732">Signal</keyword>
<dbReference type="Proteomes" id="UP001298424">
    <property type="component" value="Unassembled WGS sequence"/>
</dbReference>
<dbReference type="RefSeq" id="WP_238747498.1">
    <property type="nucleotide sequence ID" value="NZ_JAKOOW010000024.1"/>
</dbReference>
<evidence type="ECO:0000256" key="1">
    <source>
        <dbReference type="SAM" id="SignalP"/>
    </source>
</evidence>
<keyword evidence="3" id="KW-1185">Reference proteome</keyword>
<dbReference type="EMBL" id="JAKOOW010000024">
    <property type="protein sequence ID" value="MCG6504226.1"/>
    <property type="molecule type" value="Genomic_DNA"/>
</dbReference>
<proteinExistence type="predicted"/>
<evidence type="ECO:0000313" key="2">
    <source>
        <dbReference type="EMBL" id="MCG6504226.1"/>
    </source>
</evidence>
<name>A0ABS9NN77_9NEIS</name>
<feature type="signal peptide" evidence="1">
    <location>
        <begin position="1"/>
        <end position="19"/>
    </location>
</feature>
<organism evidence="2 3">
    <name type="scientific">Kingella pumchi</name>
    <dbReference type="NCBI Taxonomy" id="2779506"/>
    <lineage>
        <taxon>Bacteria</taxon>
        <taxon>Pseudomonadati</taxon>
        <taxon>Pseudomonadota</taxon>
        <taxon>Betaproteobacteria</taxon>
        <taxon>Neisseriales</taxon>
        <taxon>Neisseriaceae</taxon>
        <taxon>Kingella</taxon>
    </lineage>
</organism>
<feature type="chain" id="PRO_5045404928" evidence="1">
    <location>
        <begin position="20"/>
        <end position="150"/>
    </location>
</feature>
<gene>
    <name evidence="2" type="ORF">MB824_06935</name>
</gene>
<sequence>MKATFLSLSLVLLNLTAYAKPPLKIIHSCTTTTGKQLAVYRQGNDYIYSFGRKGRKPELTFRNPKKDVLTRSGNSTKNGTSGMWGEMSMENKGYEYNVFWRVNQDRGHTLSYGVEVSKISEKNNLNYSAPEIFCDKRYPIIRNTEPEFMI</sequence>
<accession>A0ABS9NN77</accession>